<dbReference type="CDD" id="cd00038">
    <property type="entry name" value="CAP_ED"/>
    <property type="match status" value="1"/>
</dbReference>
<keyword evidence="2" id="KW-0238">DNA-binding</keyword>
<dbReference type="SMART" id="SM00100">
    <property type="entry name" value="cNMP"/>
    <property type="match status" value="1"/>
</dbReference>
<keyword evidence="3" id="KW-0010">Activator</keyword>
<keyword evidence="4" id="KW-0804">Transcription</keyword>
<sequence>MEMAHSSKTMVLDETKKLAHRIIHIPKGGFLFREQEDASEFYIVKTGLIQISKLTENGKELTLRCLSAEACCGELTLFAIEPKYLFNAKALEDSEIYAVKIERIENMILSSNPEFVREFMVMINEHMRKQHTKFRDLVLNGKKGALYSTLIRMANSYGVEVEEGILIDLKLKNQELANYCGTSRERVNRMLNELAQEGIISLPSRQIIIHDLEKLKQLNHCEDCPISVCVID</sequence>
<dbReference type="Pfam" id="PF13545">
    <property type="entry name" value="HTH_Crp_2"/>
    <property type="match status" value="1"/>
</dbReference>
<dbReference type="PANTHER" id="PTHR24567:SF74">
    <property type="entry name" value="HTH-TYPE TRANSCRIPTIONAL REGULATOR ARCR"/>
    <property type="match status" value="1"/>
</dbReference>
<dbReference type="InterPro" id="IPR036390">
    <property type="entry name" value="WH_DNA-bd_sf"/>
</dbReference>
<keyword evidence="1" id="KW-0805">Transcription regulation</keyword>
<dbReference type="InterPro" id="IPR000595">
    <property type="entry name" value="cNMP-bd_dom"/>
</dbReference>
<dbReference type="Gene3D" id="2.60.120.10">
    <property type="entry name" value="Jelly Rolls"/>
    <property type="match status" value="1"/>
</dbReference>
<evidence type="ECO:0000313" key="8">
    <source>
        <dbReference type="Proteomes" id="UP000254060"/>
    </source>
</evidence>
<dbReference type="InterPro" id="IPR014710">
    <property type="entry name" value="RmlC-like_jellyroll"/>
</dbReference>
<reference evidence="7 8" key="1">
    <citation type="submission" date="2018-06" db="EMBL/GenBank/DDBJ databases">
        <authorList>
            <consortium name="Pathogen Informatics"/>
            <person name="Doyle S."/>
        </authorList>
    </citation>
    <scope>NUCLEOTIDE SEQUENCE [LARGE SCALE GENOMIC DNA]</scope>
    <source>
        <strain evidence="7 8">NCTC13163</strain>
    </source>
</reference>
<dbReference type="GO" id="GO:0003700">
    <property type="term" value="F:DNA-binding transcription factor activity"/>
    <property type="evidence" value="ECO:0007669"/>
    <property type="project" value="TreeGrafter"/>
</dbReference>
<dbReference type="GO" id="GO:0005829">
    <property type="term" value="C:cytosol"/>
    <property type="evidence" value="ECO:0007669"/>
    <property type="project" value="TreeGrafter"/>
</dbReference>
<dbReference type="AlphaFoldDB" id="A0A377FY27"/>
<dbReference type="InterPro" id="IPR050397">
    <property type="entry name" value="Env_Response_Regulators"/>
</dbReference>
<accession>A0A377FY27</accession>
<dbReference type="STRING" id="1397694.GCA_000702585_00334"/>
<gene>
    <name evidence="7" type="primary">ntcA_2</name>
    <name evidence="7" type="ORF">NCTC13163_02912</name>
</gene>
<dbReference type="PANTHER" id="PTHR24567">
    <property type="entry name" value="CRP FAMILY TRANSCRIPTIONAL REGULATORY PROTEIN"/>
    <property type="match status" value="1"/>
</dbReference>
<dbReference type="SUPFAM" id="SSF46785">
    <property type="entry name" value="Winged helix' DNA-binding domain"/>
    <property type="match status" value="1"/>
</dbReference>
<dbReference type="Proteomes" id="UP000254060">
    <property type="component" value="Unassembled WGS sequence"/>
</dbReference>
<organism evidence="7 8">
    <name type="scientific">Exiguobacterium aurantiacum</name>
    <dbReference type="NCBI Taxonomy" id="33987"/>
    <lineage>
        <taxon>Bacteria</taxon>
        <taxon>Bacillati</taxon>
        <taxon>Bacillota</taxon>
        <taxon>Bacilli</taxon>
        <taxon>Bacillales</taxon>
        <taxon>Bacillales Family XII. Incertae Sedis</taxon>
        <taxon>Exiguobacterium</taxon>
    </lineage>
</organism>
<evidence type="ECO:0000259" key="6">
    <source>
        <dbReference type="PROSITE" id="PS51063"/>
    </source>
</evidence>
<dbReference type="Pfam" id="PF00027">
    <property type="entry name" value="cNMP_binding"/>
    <property type="match status" value="1"/>
</dbReference>
<evidence type="ECO:0000259" key="5">
    <source>
        <dbReference type="PROSITE" id="PS50042"/>
    </source>
</evidence>
<dbReference type="SUPFAM" id="SSF51206">
    <property type="entry name" value="cAMP-binding domain-like"/>
    <property type="match status" value="1"/>
</dbReference>
<evidence type="ECO:0000256" key="1">
    <source>
        <dbReference type="ARBA" id="ARBA00023015"/>
    </source>
</evidence>
<dbReference type="PRINTS" id="PR00034">
    <property type="entry name" value="HTHCRP"/>
</dbReference>
<evidence type="ECO:0000256" key="2">
    <source>
        <dbReference type="ARBA" id="ARBA00023125"/>
    </source>
</evidence>
<name>A0A377FY27_9BACL</name>
<dbReference type="InterPro" id="IPR036388">
    <property type="entry name" value="WH-like_DNA-bd_sf"/>
</dbReference>
<dbReference type="EMBL" id="UGGP01000001">
    <property type="protein sequence ID" value="STO09474.1"/>
    <property type="molecule type" value="Genomic_DNA"/>
</dbReference>
<evidence type="ECO:0000313" key="7">
    <source>
        <dbReference type="EMBL" id="STO09474.1"/>
    </source>
</evidence>
<protein>
    <submittedName>
        <fullName evidence="7">Nitrogen-responsive regulatory protein</fullName>
    </submittedName>
</protein>
<dbReference type="GO" id="GO:0003677">
    <property type="term" value="F:DNA binding"/>
    <property type="evidence" value="ECO:0007669"/>
    <property type="project" value="UniProtKB-KW"/>
</dbReference>
<dbReference type="PROSITE" id="PS51063">
    <property type="entry name" value="HTH_CRP_2"/>
    <property type="match status" value="1"/>
</dbReference>
<feature type="domain" description="HTH crp-type" evidence="6">
    <location>
        <begin position="140"/>
        <end position="213"/>
    </location>
</feature>
<evidence type="ECO:0000256" key="3">
    <source>
        <dbReference type="ARBA" id="ARBA00023159"/>
    </source>
</evidence>
<dbReference type="CDD" id="cd00092">
    <property type="entry name" value="HTH_CRP"/>
    <property type="match status" value="1"/>
</dbReference>
<evidence type="ECO:0000256" key="4">
    <source>
        <dbReference type="ARBA" id="ARBA00023163"/>
    </source>
</evidence>
<feature type="domain" description="Cyclic nucleotide-binding" evidence="5">
    <location>
        <begin position="1"/>
        <end position="108"/>
    </location>
</feature>
<dbReference type="InterPro" id="IPR012318">
    <property type="entry name" value="HTH_CRP"/>
</dbReference>
<proteinExistence type="predicted"/>
<dbReference type="PROSITE" id="PS50042">
    <property type="entry name" value="CNMP_BINDING_3"/>
    <property type="match status" value="1"/>
</dbReference>
<dbReference type="InterPro" id="IPR018490">
    <property type="entry name" value="cNMP-bd_dom_sf"/>
</dbReference>
<dbReference type="Gene3D" id="1.10.10.10">
    <property type="entry name" value="Winged helix-like DNA-binding domain superfamily/Winged helix DNA-binding domain"/>
    <property type="match status" value="1"/>
</dbReference>
<dbReference type="SMART" id="SM00419">
    <property type="entry name" value="HTH_CRP"/>
    <property type="match status" value="1"/>
</dbReference>